<dbReference type="Pfam" id="PF17177">
    <property type="entry name" value="PPR_long"/>
    <property type="match status" value="1"/>
</dbReference>
<gene>
    <name evidence="4" type="primary">LOC110426826</name>
</gene>
<keyword evidence="3" id="KW-1185">Reference proteome</keyword>
<organism evidence="3 4">
    <name type="scientific">Herrania umbratica</name>
    <dbReference type="NCBI Taxonomy" id="108875"/>
    <lineage>
        <taxon>Eukaryota</taxon>
        <taxon>Viridiplantae</taxon>
        <taxon>Streptophyta</taxon>
        <taxon>Embryophyta</taxon>
        <taxon>Tracheophyta</taxon>
        <taxon>Spermatophyta</taxon>
        <taxon>Magnoliopsida</taxon>
        <taxon>eudicotyledons</taxon>
        <taxon>Gunneridae</taxon>
        <taxon>Pentapetalae</taxon>
        <taxon>rosids</taxon>
        <taxon>malvids</taxon>
        <taxon>Malvales</taxon>
        <taxon>Malvaceae</taxon>
        <taxon>Byttnerioideae</taxon>
        <taxon>Herrania</taxon>
    </lineage>
</organism>
<dbReference type="Gene3D" id="1.25.40.10">
    <property type="entry name" value="Tetratricopeptide repeat domain"/>
    <property type="match status" value="1"/>
</dbReference>
<accession>A0A6J1BEK7</accession>
<dbReference type="AlphaFoldDB" id="A0A6J1BEK7"/>
<sequence length="271" mass="30501">MCLDNIPMNETTLTAEGRMAISISDGHMTFDMVKKMTQSGINPKLRSYSPALSVFYNTGDVDKAFDVEKGMLEHSIHAQEPELEALLKVSTETGKGDNVCYLLHKVKTSVRKMSPSTADIIVKWFESKATSRLGKQTMDQRFIKKAIENGGEGWHRQAWLDKGRWNISYTAIGADALCKCCEEKLALIDLDPKWLDYYRRFETMVDTANVSLFSQRRFMPSKDEVRHSFSHRREALLSFLDLSSKSSSTTASNISSGRPVVIPGFCLPKAL</sequence>
<dbReference type="InterPro" id="IPR033443">
    <property type="entry name" value="PROP1-like_PPR_dom"/>
</dbReference>
<protein>
    <submittedName>
        <fullName evidence="4">Proteinaceous RNase P 1, chloroplastic/mitochondrial-like</fullName>
    </submittedName>
</protein>
<proteinExistence type="predicted"/>
<feature type="domain" description="PROP1-like PPR" evidence="2">
    <location>
        <begin position="3"/>
        <end position="131"/>
    </location>
</feature>
<dbReference type="PANTHER" id="PTHR13547:SF7">
    <property type="entry name" value="RIBONUCLEASE P"/>
    <property type="match status" value="1"/>
</dbReference>
<evidence type="ECO:0000313" key="4">
    <source>
        <dbReference type="RefSeq" id="XP_021297801.1"/>
    </source>
</evidence>
<dbReference type="GO" id="GO:0004526">
    <property type="term" value="F:ribonuclease P activity"/>
    <property type="evidence" value="ECO:0007669"/>
    <property type="project" value="TreeGrafter"/>
</dbReference>
<dbReference type="GO" id="GO:0001682">
    <property type="term" value="P:tRNA 5'-leader removal"/>
    <property type="evidence" value="ECO:0007669"/>
    <property type="project" value="TreeGrafter"/>
</dbReference>
<dbReference type="Proteomes" id="UP000504621">
    <property type="component" value="Unplaced"/>
</dbReference>
<reference evidence="4" key="1">
    <citation type="submission" date="2025-08" db="UniProtKB">
        <authorList>
            <consortium name="RefSeq"/>
        </authorList>
    </citation>
    <scope>IDENTIFICATION</scope>
    <source>
        <tissue evidence="4">Leaf</tissue>
    </source>
</reference>
<evidence type="ECO:0000259" key="2">
    <source>
        <dbReference type="Pfam" id="PF17177"/>
    </source>
</evidence>
<dbReference type="PANTHER" id="PTHR13547">
    <property type="match status" value="1"/>
</dbReference>
<dbReference type="OrthoDB" id="46913at2759"/>
<evidence type="ECO:0000313" key="3">
    <source>
        <dbReference type="Proteomes" id="UP000504621"/>
    </source>
</evidence>
<dbReference type="RefSeq" id="XP_021297801.1">
    <property type="nucleotide sequence ID" value="XM_021442126.1"/>
</dbReference>
<keyword evidence="1" id="KW-0677">Repeat</keyword>
<evidence type="ECO:0000256" key="1">
    <source>
        <dbReference type="ARBA" id="ARBA00022737"/>
    </source>
</evidence>
<dbReference type="InterPro" id="IPR011990">
    <property type="entry name" value="TPR-like_helical_dom_sf"/>
</dbReference>
<name>A0A6J1BEK7_9ROSI</name>
<dbReference type="GeneID" id="110426826"/>